<evidence type="ECO:0000256" key="1">
    <source>
        <dbReference type="SAM" id="MobiDB-lite"/>
    </source>
</evidence>
<sequence>MAELRRQEEEQYFDRTKMANDREGVFLENDNETQSLNKPRLINASLPVENATTRSDFDTRDFESTPATMNRQSSPAANSVTPLFSTADVGDLRTRWGSVQAGFVDEPRWAVREADKLVATAMDRLTAGFSEERSTLEKQWDRGEDVSTEELRLALQRYRTFFDRLLNV</sequence>
<name>A0A7G8BI43_9BACT</name>
<evidence type="ECO:0000313" key="2">
    <source>
        <dbReference type="EMBL" id="QNI32213.1"/>
    </source>
</evidence>
<reference evidence="2 3" key="1">
    <citation type="submission" date="2020-08" db="EMBL/GenBank/DDBJ databases">
        <title>Edaphobacter telluris sp. nov. and Acidobacterium dinghuensis sp. nov., two acidobacteria isolated from forest soil.</title>
        <authorList>
            <person name="Fu J."/>
            <person name="Qiu L."/>
        </authorList>
    </citation>
    <scope>NUCLEOTIDE SEQUENCE [LARGE SCALE GENOMIC DNA]</scope>
    <source>
        <strain evidence="2">4Y35</strain>
    </source>
</reference>
<feature type="region of interest" description="Disordered" evidence="1">
    <location>
        <begin position="58"/>
        <end position="82"/>
    </location>
</feature>
<feature type="compositionally biased region" description="Polar residues" evidence="1">
    <location>
        <begin position="65"/>
        <end position="82"/>
    </location>
</feature>
<protein>
    <submittedName>
        <fullName evidence="2">Uncharacterized protein</fullName>
    </submittedName>
</protein>
<evidence type="ECO:0000313" key="3">
    <source>
        <dbReference type="Proteomes" id="UP000515312"/>
    </source>
</evidence>
<dbReference type="AlphaFoldDB" id="A0A7G8BI43"/>
<proteinExistence type="predicted"/>
<gene>
    <name evidence="2" type="ORF">H7849_25035</name>
</gene>
<feature type="region of interest" description="Disordered" evidence="1">
    <location>
        <begin position="1"/>
        <end position="32"/>
    </location>
</feature>
<accession>A0A7G8BI43</accession>
<dbReference type="EMBL" id="CP060394">
    <property type="protein sequence ID" value="QNI32213.1"/>
    <property type="molecule type" value="Genomic_DNA"/>
</dbReference>
<keyword evidence="3" id="KW-1185">Reference proteome</keyword>
<dbReference type="Proteomes" id="UP000515312">
    <property type="component" value="Chromosome"/>
</dbReference>
<dbReference type="KEGG" id="adin:H7849_25035"/>
<feature type="compositionally biased region" description="Basic and acidic residues" evidence="1">
    <location>
        <begin position="1"/>
        <end position="25"/>
    </location>
</feature>
<dbReference type="RefSeq" id="WP_186743168.1">
    <property type="nucleotide sequence ID" value="NZ_CP060394.1"/>
</dbReference>
<organism evidence="2 3">
    <name type="scientific">Alloacidobacterium dinghuense</name>
    <dbReference type="NCBI Taxonomy" id="2763107"/>
    <lineage>
        <taxon>Bacteria</taxon>
        <taxon>Pseudomonadati</taxon>
        <taxon>Acidobacteriota</taxon>
        <taxon>Terriglobia</taxon>
        <taxon>Terriglobales</taxon>
        <taxon>Acidobacteriaceae</taxon>
        <taxon>Alloacidobacterium</taxon>
    </lineage>
</organism>